<feature type="domain" description="DUF4351" evidence="3">
    <location>
        <begin position="282"/>
        <end position="327"/>
    </location>
</feature>
<gene>
    <name evidence="4" type="ORF">BegalDRAFT_2576</name>
</gene>
<organism evidence="4 5">
    <name type="scientific">Beggiatoa alba B18LD</name>
    <dbReference type="NCBI Taxonomy" id="395493"/>
    <lineage>
        <taxon>Bacteria</taxon>
        <taxon>Pseudomonadati</taxon>
        <taxon>Pseudomonadota</taxon>
        <taxon>Gammaproteobacteria</taxon>
        <taxon>Thiotrichales</taxon>
        <taxon>Thiotrichaceae</taxon>
        <taxon>Beggiatoa</taxon>
    </lineage>
</organism>
<evidence type="ECO:0000313" key="5">
    <source>
        <dbReference type="Proteomes" id="UP000005744"/>
    </source>
</evidence>
<evidence type="ECO:0000256" key="1">
    <source>
        <dbReference type="SAM" id="Phobius"/>
    </source>
</evidence>
<evidence type="ECO:0000313" key="4">
    <source>
        <dbReference type="EMBL" id="EIJ43419.1"/>
    </source>
</evidence>
<name>I3CIH6_9GAMM</name>
<feature type="transmembrane region" description="Helical" evidence="1">
    <location>
        <begin position="70"/>
        <end position="91"/>
    </location>
</feature>
<dbReference type="RefSeq" id="WP_002690581.1">
    <property type="nucleotide sequence ID" value="NZ_JH600070.1"/>
</dbReference>
<dbReference type="AlphaFoldDB" id="I3CIH6"/>
<dbReference type="PANTHER" id="PTHR34611">
    <property type="match status" value="1"/>
</dbReference>
<evidence type="ECO:0000259" key="3">
    <source>
        <dbReference type="Pfam" id="PF14261"/>
    </source>
</evidence>
<dbReference type="GO" id="GO:0006310">
    <property type="term" value="P:DNA recombination"/>
    <property type="evidence" value="ECO:0007669"/>
    <property type="project" value="TreeGrafter"/>
</dbReference>
<keyword evidence="1" id="KW-1133">Transmembrane helix</keyword>
<dbReference type="PANTHER" id="PTHR34611:SF2">
    <property type="entry name" value="INACTIVE RECOMBINATION-PROMOTING NUCLEASE-LIKE PROTEIN RPNE-RELATED"/>
    <property type="match status" value="1"/>
</dbReference>
<evidence type="ECO:0000259" key="2">
    <source>
        <dbReference type="Pfam" id="PF04754"/>
    </source>
</evidence>
<keyword evidence="1" id="KW-0812">Transmembrane</keyword>
<keyword evidence="1" id="KW-0472">Membrane</keyword>
<accession>I3CIH6</accession>
<dbReference type="InterPro" id="IPR006842">
    <property type="entry name" value="Transposase_31"/>
</dbReference>
<dbReference type="EMBL" id="JH600070">
    <property type="protein sequence ID" value="EIJ43419.1"/>
    <property type="molecule type" value="Genomic_DNA"/>
</dbReference>
<dbReference type="GO" id="GO:1990238">
    <property type="term" value="F:double-stranded DNA endonuclease activity"/>
    <property type="evidence" value="ECO:0007669"/>
    <property type="project" value="TreeGrafter"/>
</dbReference>
<dbReference type="STRING" id="395493.BegalDRAFT_2576"/>
<dbReference type="Pfam" id="PF14261">
    <property type="entry name" value="DUF4351"/>
    <property type="match status" value="1"/>
</dbReference>
<reference evidence="4 5" key="1">
    <citation type="submission" date="2011-11" db="EMBL/GenBank/DDBJ databases">
        <title>Improved High-Quality Draft sequence of Beggiatoa alba B18lD.</title>
        <authorList>
            <consortium name="US DOE Joint Genome Institute"/>
            <person name="Lucas S."/>
            <person name="Han J."/>
            <person name="Lapidus A."/>
            <person name="Cheng J.-F."/>
            <person name="Goodwin L."/>
            <person name="Pitluck S."/>
            <person name="Peters L."/>
            <person name="Mikhailova N."/>
            <person name="Held B."/>
            <person name="Detter J.C."/>
            <person name="Han C."/>
            <person name="Tapia R."/>
            <person name="Land M."/>
            <person name="Hauser L."/>
            <person name="Kyrpides N."/>
            <person name="Ivanova N."/>
            <person name="Pagani I."/>
            <person name="Samuel K."/>
            <person name="Teske A."/>
            <person name="Mueller J."/>
            <person name="Woyke T."/>
        </authorList>
    </citation>
    <scope>NUCLEOTIDE SEQUENCE [LARGE SCALE GENOMIC DNA]</scope>
    <source>
        <strain evidence="4 5">B18LD</strain>
    </source>
</reference>
<dbReference type="InterPro" id="IPR051699">
    <property type="entry name" value="Rpn/YhgA-like_nuclease"/>
</dbReference>
<dbReference type="Proteomes" id="UP000005744">
    <property type="component" value="Unassembled WGS sequence"/>
</dbReference>
<feature type="domain" description="Transposase (putative) YhgA-like" evidence="2">
    <location>
        <begin position="5"/>
        <end position="198"/>
    </location>
</feature>
<proteinExistence type="predicted"/>
<keyword evidence="5" id="KW-1185">Reference proteome</keyword>
<dbReference type="Pfam" id="PF04754">
    <property type="entry name" value="Transposase_31"/>
    <property type="match status" value="1"/>
</dbReference>
<evidence type="ECO:0008006" key="6">
    <source>
        <dbReference type="Google" id="ProtNLM"/>
    </source>
</evidence>
<sequence length="347" mass="40933">MKSIHDKGYKRLFSNKTFFRQLIETFVPEPWVQDIDFESCERLEKTFITDHYKETESDLIYKVKFKQQEAYIYVLLEFQSTIVWFMALRVLHYICSFWLDYAESHPKKKKLPPIFPVVLYNGKGKWKKSTELQAILEKPELLGVYTPNFRFFKIAENDYSPEQLQQIQNLVSTLFLAETHPQDIKKLAQQALILFDKTDIEAASLFLNWFMQLVVHGKREIQDYQILETIYHDKLEAEMTLTQAMDQERQISFNLGRQEGELIGIEKGELIGIQKGEKIGIEKGVKQAKTETLTQLLTHRFKPLSDEQKQQIQQLSIEQIDALILKLIQPNIVTFADFWQEISLYLH</sequence>
<dbReference type="eggNOG" id="COG5464">
    <property type="taxonomic scope" value="Bacteria"/>
</dbReference>
<dbReference type="OrthoDB" id="5620631at2"/>
<protein>
    <recommendedName>
        <fullName evidence="6">Transposase (putative) YhgA-like domain-containing protein</fullName>
    </recommendedName>
</protein>
<dbReference type="InterPro" id="IPR025587">
    <property type="entry name" value="DUF4351"/>
</dbReference>
<dbReference type="HOGENOM" id="CLU_059548_0_1_6"/>